<sequence>MPKLPRTIRLDPSDLHVFERAAEPGEWAVSGAFVFLAGDPAVLSGKRKQAFASGFLGLGSLGWSTFVSVASATEAEVEAVVQQLATHLEQSFGAPTRQQAVDAARTEVDFARELCAEHPVNTLLAIRRELSEDGGIREGYRVVEPPGGKSHARIWDLVADDIGPDDVGETRH</sequence>
<dbReference type="Proteomes" id="UP000501891">
    <property type="component" value="Chromosome"/>
</dbReference>
<keyword evidence="2" id="KW-1185">Reference proteome</keyword>
<organism evidence="1 2">
    <name type="scientific">Aerophototrophica crusticola</name>
    <dbReference type="NCBI Taxonomy" id="1709002"/>
    <lineage>
        <taxon>Bacteria</taxon>
        <taxon>Pseudomonadati</taxon>
        <taxon>Pseudomonadota</taxon>
        <taxon>Alphaproteobacteria</taxon>
        <taxon>Rhodospirillales</taxon>
        <taxon>Rhodospirillaceae</taxon>
        <taxon>Aerophototrophica</taxon>
    </lineage>
</organism>
<evidence type="ECO:0000313" key="2">
    <source>
        <dbReference type="Proteomes" id="UP000501891"/>
    </source>
</evidence>
<dbReference type="Pfam" id="PF20115">
    <property type="entry name" value="DUF6505"/>
    <property type="match status" value="1"/>
</dbReference>
<reference evidence="1" key="1">
    <citation type="submission" date="2020-04" db="EMBL/GenBank/DDBJ databases">
        <title>A desert anoxygenic phototrophic bacterium fixes CO2 using RubisCO under aerobic conditions.</title>
        <authorList>
            <person name="Tang K."/>
        </authorList>
    </citation>
    <scope>NUCLEOTIDE SEQUENCE [LARGE SCALE GENOMIC DNA]</scope>
    <source>
        <strain evidence="1">MIMtkB3</strain>
    </source>
</reference>
<name>A0A858R7Z2_9PROT</name>
<dbReference type="AlphaFoldDB" id="A0A858R7Z2"/>
<evidence type="ECO:0000313" key="1">
    <source>
        <dbReference type="EMBL" id="QJE73484.1"/>
    </source>
</evidence>
<dbReference type="KEGG" id="acru:HHL28_10610"/>
<proteinExistence type="predicted"/>
<accession>A0A858R7Z2</accession>
<gene>
    <name evidence="1" type="ORF">HHL28_10610</name>
</gene>
<protein>
    <submittedName>
        <fullName evidence="1">Uncharacterized protein</fullName>
    </submittedName>
</protein>
<dbReference type="EMBL" id="CP051775">
    <property type="protein sequence ID" value="QJE73484.1"/>
    <property type="molecule type" value="Genomic_DNA"/>
</dbReference>
<dbReference type="InterPro" id="IPR045442">
    <property type="entry name" value="DUF6505"/>
</dbReference>